<dbReference type="GO" id="GO:0005506">
    <property type="term" value="F:iron ion binding"/>
    <property type="evidence" value="ECO:0007669"/>
    <property type="project" value="InterPro"/>
</dbReference>
<evidence type="ECO:0000313" key="25">
    <source>
        <dbReference type="Proteomes" id="UP000225706"/>
    </source>
</evidence>
<proteinExistence type="inferred from homology"/>
<keyword evidence="9 22" id="KW-0560">Oxidoreductase</keyword>
<dbReference type="GO" id="GO:0004509">
    <property type="term" value="F:steroid 21-monooxygenase activity"/>
    <property type="evidence" value="ECO:0007669"/>
    <property type="project" value="UniProtKB-EC"/>
</dbReference>
<evidence type="ECO:0000256" key="17">
    <source>
        <dbReference type="ARBA" id="ARBA00044265"/>
    </source>
</evidence>
<keyword evidence="25" id="KW-1185">Reference proteome</keyword>
<dbReference type="AlphaFoldDB" id="A0A2B4RAN2"/>
<dbReference type="GO" id="GO:0005789">
    <property type="term" value="C:endoplasmic reticulum membrane"/>
    <property type="evidence" value="ECO:0007669"/>
    <property type="project" value="UniProtKB-SubCell"/>
</dbReference>
<dbReference type="InterPro" id="IPR036396">
    <property type="entry name" value="Cyt_P450_sf"/>
</dbReference>
<evidence type="ECO:0000256" key="20">
    <source>
        <dbReference type="ARBA" id="ARBA00044342"/>
    </source>
</evidence>
<evidence type="ECO:0000256" key="2">
    <source>
        <dbReference type="ARBA" id="ARBA00004524"/>
    </source>
</evidence>
<evidence type="ECO:0000256" key="1">
    <source>
        <dbReference type="ARBA" id="ARBA00004184"/>
    </source>
</evidence>
<dbReference type="PRINTS" id="PR00385">
    <property type="entry name" value="P450"/>
</dbReference>
<dbReference type="GO" id="GO:0020037">
    <property type="term" value="F:heme binding"/>
    <property type="evidence" value="ECO:0007669"/>
    <property type="project" value="InterPro"/>
</dbReference>
<evidence type="ECO:0000256" key="18">
    <source>
        <dbReference type="ARBA" id="ARBA00044282"/>
    </source>
</evidence>
<evidence type="ECO:0000256" key="3">
    <source>
        <dbReference type="ARBA" id="ARBA00004586"/>
    </source>
</evidence>
<keyword evidence="6 21" id="KW-0479">Metal-binding</keyword>
<comment type="subcellular location">
    <subcellularLocation>
        <location evidence="1">Endomembrane system</location>
        <topology evidence="1">Peripheral membrane protein</topology>
    </subcellularLocation>
    <subcellularLocation>
        <location evidence="3">Endoplasmic reticulum membrane</location>
    </subcellularLocation>
    <subcellularLocation>
        <location evidence="2">Microsome membrane</location>
    </subcellularLocation>
</comment>
<dbReference type="SUPFAM" id="SSF48264">
    <property type="entry name" value="Cytochrome P450"/>
    <property type="match status" value="1"/>
</dbReference>
<keyword evidence="10 21" id="KW-0408">Iron</keyword>
<dbReference type="PANTHER" id="PTHR24289:SF1">
    <property type="entry name" value="STEROID 17-ALPHA-HYDROXYLASE_17,20 LYASE"/>
    <property type="match status" value="1"/>
</dbReference>
<feature type="transmembrane region" description="Helical" evidence="23">
    <location>
        <begin position="39"/>
        <end position="61"/>
    </location>
</feature>
<accession>A0A2B4RAN2</accession>
<keyword evidence="11 22" id="KW-0503">Monooxygenase</keyword>
<dbReference type="CDD" id="cd11027">
    <property type="entry name" value="CYP17A1-like"/>
    <property type="match status" value="1"/>
</dbReference>
<keyword evidence="23" id="KW-1133">Transmembrane helix</keyword>
<name>A0A2B4RAN2_STYPI</name>
<evidence type="ECO:0000256" key="21">
    <source>
        <dbReference type="PIRSR" id="PIRSR602401-1"/>
    </source>
</evidence>
<evidence type="ECO:0000256" key="9">
    <source>
        <dbReference type="ARBA" id="ARBA00023002"/>
    </source>
</evidence>
<dbReference type="InterPro" id="IPR002401">
    <property type="entry name" value="Cyt_P450_E_grp-I"/>
</dbReference>
<dbReference type="GO" id="GO:0008289">
    <property type="term" value="F:lipid binding"/>
    <property type="evidence" value="ECO:0007669"/>
    <property type="project" value="UniProtKB-KW"/>
</dbReference>
<dbReference type="GO" id="GO:0042446">
    <property type="term" value="P:hormone biosynthetic process"/>
    <property type="evidence" value="ECO:0007669"/>
    <property type="project" value="TreeGrafter"/>
</dbReference>
<protein>
    <recommendedName>
        <fullName evidence="15">Steroid 21-hydroxylase</fullName>
        <ecNumber evidence="14">1.14.14.16</ecNumber>
    </recommendedName>
    <alternativeName>
        <fullName evidence="19">21-OHase</fullName>
    </alternativeName>
    <alternativeName>
        <fullName evidence="16">Cytochrome P-450c21</fullName>
    </alternativeName>
    <alternativeName>
        <fullName evidence="20">Cytochrome P450 21</fullName>
    </alternativeName>
    <alternativeName>
        <fullName evidence="18">Cytochrome P450 XXI</fullName>
    </alternativeName>
    <alternativeName>
        <fullName evidence="17">Cytochrome P450-C21</fullName>
    </alternativeName>
</protein>
<dbReference type="GO" id="GO:0004508">
    <property type="term" value="F:steroid 17-alpha-monooxygenase activity"/>
    <property type="evidence" value="ECO:0007669"/>
    <property type="project" value="TreeGrafter"/>
</dbReference>
<dbReference type="InterPro" id="IPR001128">
    <property type="entry name" value="Cyt_P450"/>
</dbReference>
<dbReference type="Pfam" id="PF00067">
    <property type="entry name" value="p450"/>
    <property type="match status" value="1"/>
</dbReference>
<gene>
    <name evidence="24" type="primary">cyp17a1</name>
    <name evidence="24" type="ORF">AWC38_SpisGene22021</name>
</gene>
<reference evidence="25" key="1">
    <citation type="journal article" date="2017" name="bioRxiv">
        <title>Comparative analysis of the genomes of Stylophora pistillata and Acropora digitifera provides evidence for extensive differences between species of corals.</title>
        <authorList>
            <person name="Voolstra C.R."/>
            <person name="Li Y."/>
            <person name="Liew Y.J."/>
            <person name="Baumgarten S."/>
            <person name="Zoccola D."/>
            <person name="Flot J.-F."/>
            <person name="Tambutte S."/>
            <person name="Allemand D."/>
            <person name="Aranda M."/>
        </authorList>
    </citation>
    <scope>NUCLEOTIDE SEQUENCE [LARGE SCALE GENOMIC DNA]</scope>
</reference>
<dbReference type="FunFam" id="1.10.630.10:FF:000049">
    <property type="entry name" value="steroid 21-hydroxylase isoform X1"/>
    <property type="match status" value="1"/>
</dbReference>
<dbReference type="EMBL" id="LSMT01000881">
    <property type="protein sequence ID" value="PFX13869.1"/>
    <property type="molecule type" value="Genomic_DNA"/>
</dbReference>
<evidence type="ECO:0000256" key="23">
    <source>
        <dbReference type="SAM" id="Phobius"/>
    </source>
</evidence>
<comment type="cofactor">
    <cofactor evidence="21">
        <name>heme</name>
        <dbReference type="ChEBI" id="CHEBI:30413"/>
    </cofactor>
</comment>
<keyword evidence="8" id="KW-0492">Microsome</keyword>
<dbReference type="OrthoDB" id="1470350at2759"/>
<dbReference type="STRING" id="50429.A0A2B4RAN2"/>
<comment type="caution">
    <text evidence="24">The sequence shown here is derived from an EMBL/GenBank/DDBJ whole genome shotgun (WGS) entry which is preliminary data.</text>
</comment>
<keyword evidence="5 21" id="KW-0349">Heme</keyword>
<keyword evidence="13 23" id="KW-0472">Membrane</keyword>
<evidence type="ECO:0000256" key="5">
    <source>
        <dbReference type="ARBA" id="ARBA00022617"/>
    </source>
</evidence>
<comment type="similarity">
    <text evidence="4 22">Belongs to the cytochrome P450 family.</text>
</comment>
<feature type="binding site" description="axial binding residue" evidence="21">
    <location>
        <position position="490"/>
    </location>
    <ligand>
        <name>heme</name>
        <dbReference type="ChEBI" id="CHEBI:30413"/>
    </ligand>
    <ligandPart>
        <name>Fe</name>
        <dbReference type="ChEBI" id="CHEBI:18248"/>
    </ligandPart>
</feature>
<organism evidence="24 25">
    <name type="scientific">Stylophora pistillata</name>
    <name type="common">Smooth cauliflower coral</name>
    <dbReference type="NCBI Taxonomy" id="50429"/>
    <lineage>
        <taxon>Eukaryota</taxon>
        <taxon>Metazoa</taxon>
        <taxon>Cnidaria</taxon>
        <taxon>Anthozoa</taxon>
        <taxon>Hexacorallia</taxon>
        <taxon>Scleractinia</taxon>
        <taxon>Astrocoeniina</taxon>
        <taxon>Pocilloporidae</taxon>
        <taxon>Stylophora</taxon>
    </lineage>
</organism>
<evidence type="ECO:0000256" key="8">
    <source>
        <dbReference type="ARBA" id="ARBA00022848"/>
    </source>
</evidence>
<evidence type="ECO:0000256" key="7">
    <source>
        <dbReference type="ARBA" id="ARBA00022824"/>
    </source>
</evidence>
<evidence type="ECO:0000256" key="4">
    <source>
        <dbReference type="ARBA" id="ARBA00010617"/>
    </source>
</evidence>
<dbReference type="GO" id="GO:0016829">
    <property type="term" value="F:lyase activity"/>
    <property type="evidence" value="ECO:0007669"/>
    <property type="project" value="UniProtKB-KW"/>
</dbReference>
<evidence type="ECO:0000256" key="22">
    <source>
        <dbReference type="RuleBase" id="RU000461"/>
    </source>
</evidence>
<keyword evidence="7" id="KW-0256">Endoplasmic reticulum</keyword>
<dbReference type="PRINTS" id="PR00463">
    <property type="entry name" value="EP450I"/>
</dbReference>
<dbReference type="PANTHER" id="PTHR24289">
    <property type="entry name" value="STEROID 17-ALPHA-HYDROXYLASE/17,20 LYASE"/>
    <property type="match status" value="1"/>
</dbReference>
<dbReference type="PROSITE" id="PS00086">
    <property type="entry name" value="CYTOCHROME_P450"/>
    <property type="match status" value="1"/>
</dbReference>
<evidence type="ECO:0000256" key="10">
    <source>
        <dbReference type="ARBA" id="ARBA00023004"/>
    </source>
</evidence>
<evidence type="ECO:0000313" key="24">
    <source>
        <dbReference type="EMBL" id="PFX13869.1"/>
    </source>
</evidence>
<evidence type="ECO:0000256" key="11">
    <source>
        <dbReference type="ARBA" id="ARBA00023033"/>
    </source>
</evidence>
<dbReference type="GO" id="GO:0042448">
    <property type="term" value="P:progesterone metabolic process"/>
    <property type="evidence" value="ECO:0007669"/>
    <property type="project" value="TreeGrafter"/>
</dbReference>
<evidence type="ECO:0000256" key="12">
    <source>
        <dbReference type="ARBA" id="ARBA00023121"/>
    </source>
</evidence>
<evidence type="ECO:0000256" key="14">
    <source>
        <dbReference type="ARBA" id="ARBA00044040"/>
    </source>
</evidence>
<evidence type="ECO:0000256" key="16">
    <source>
        <dbReference type="ARBA" id="ARBA00044217"/>
    </source>
</evidence>
<keyword evidence="12" id="KW-0446">Lipid-binding</keyword>
<evidence type="ECO:0000256" key="19">
    <source>
        <dbReference type="ARBA" id="ARBA00044304"/>
    </source>
</evidence>
<dbReference type="EC" id="1.14.14.16" evidence="14"/>
<keyword evidence="23" id="KW-0812">Transmembrane</keyword>
<evidence type="ECO:0000256" key="13">
    <source>
        <dbReference type="ARBA" id="ARBA00023136"/>
    </source>
</evidence>
<evidence type="ECO:0000256" key="6">
    <source>
        <dbReference type="ARBA" id="ARBA00022723"/>
    </source>
</evidence>
<dbReference type="Gene3D" id="1.10.630.10">
    <property type="entry name" value="Cytochrome P450"/>
    <property type="match status" value="1"/>
</dbReference>
<sequence length="545" mass="62137">MIYTIHGRGNLPIWKEPKVLVNNDRVSLLKQMRRFKDQAGCNMILEATIFISLFTLGWWLFLAPTTPKNLPPGPRPYPVIGNLTQLVGKPIHLAVTDLAKEYGNIFTLYLPGGQQCILINSIDLAREALLVKKDDFAGRPRTFIGDYLTREAKDIFFADFSKTMILQRKLVHSALRMYGSGLKQLEERICGEAERLLDRLSAHQGNAIDPRDDISLMVLNVICAVTYGESYALEDEEFQRIIKYNDHFIRLFKGFNILEMLPWLRFFPIEEGRILREAKELRDAVLDTKYYEHKKKFDESANRKDINIQDLTDALLKAFYEAQEEDGVSQVLTEDHLVMIMNDVFNAGIQSTIATLLWLLAYMVNYPDIQSRVHVELDDIIGRDRKPRLEDRGRLPYLESTVAEVLRIATPTPLSIPHKSTRESSLGGYNIPKDTMMMTNLWAIHHDPKEWEDPDVFKPERFLDAGGNSSVSGPEGYRSYLPFSAGRRVCLGESLAKIELFLVASRLLHQFKFEPAPGAPLPELSGIVGVVLVPSSYKICIKNRH</sequence>
<dbReference type="Proteomes" id="UP000225706">
    <property type="component" value="Unassembled WGS sequence"/>
</dbReference>
<dbReference type="InterPro" id="IPR017972">
    <property type="entry name" value="Cyt_P450_CS"/>
</dbReference>
<dbReference type="GO" id="GO:0008610">
    <property type="term" value="P:lipid biosynthetic process"/>
    <property type="evidence" value="ECO:0007669"/>
    <property type="project" value="UniProtKB-ARBA"/>
</dbReference>
<evidence type="ECO:0000256" key="15">
    <source>
        <dbReference type="ARBA" id="ARBA00044116"/>
    </source>
</evidence>
<keyword evidence="24" id="KW-0456">Lyase</keyword>